<evidence type="ECO:0000313" key="1">
    <source>
        <dbReference type="EMBL" id="KAG2953774.1"/>
    </source>
</evidence>
<dbReference type="EMBL" id="RCMK01000021">
    <property type="protein sequence ID" value="KAG2953774.1"/>
    <property type="molecule type" value="Genomic_DNA"/>
</dbReference>
<dbReference type="Proteomes" id="UP000736787">
    <property type="component" value="Unassembled WGS sequence"/>
</dbReference>
<accession>A0A8T1IFE3</accession>
<gene>
    <name evidence="1" type="ORF">PC117_g1738</name>
    <name evidence="2" type="ORF">PC129_g5768</name>
</gene>
<proteinExistence type="predicted"/>
<evidence type="ECO:0000313" key="2">
    <source>
        <dbReference type="EMBL" id="KAG3223560.1"/>
    </source>
</evidence>
<dbReference type="Proteomes" id="UP000760860">
    <property type="component" value="Unassembled WGS sequence"/>
</dbReference>
<dbReference type="VEuPathDB" id="FungiDB:PC110_g2564"/>
<evidence type="ECO:0000313" key="3">
    <source>
        <dbReference type="Proteomes" id="UP000760860"/>
    </source>
</evidence>
<dbReference type="EMBL" id="RCMV01000141">
    <property type="protein sequence ID" value="KAG3223560.1"/>
    <property type="molecule type" value="Genomic_DNA"/>
</dbReference>
<dbReference type="AlphaFoldDB" id="A0A8T1IFE3"/>
<protein>
    <submittedName>
        <fullName evidence="2">Uncharacterized protein</fullName>
    </submittedName>
</protein>
<sequence>MEDRSSKKQWFKGGMTKDDYLSSTNTIPDASAADYVECFRDTLESDLAASGGAKRKLYALDRNALRLELAVTIRVLCSTSVAKYVFDLYPVVVECIEILESKLRDRQHELEKLRGELKTGDAFPFIKLAVFTKHGSSILCWDPVPSGEFMSTRLDGKIKARRGGVYNVGGIVNTIAGSSQNV</sequence>
<organism evidence="2 3">
    <name type="scientific">Phytophthora cactorum</name>
    <dbReference type="NCBI Taxonomy" id="29920"/>
    <lineage>
        <taxon>Eukaryota</taxon>
        <taxon>Sar</taxon>
        <taxon>Stramenopiles</taxon>
        <taxon>Oomycota</taxon>
        <taxon>Peronosporomycetes</taxon>
        <taxon>Peronosporales</taxon>
        <taxon>Peronosporaceae</taxon>
        <taxon>Phytophthora</taxon>
    </lineage>
</organism>
<reference evidence="2" key="1">
    <citation type="submission" date="2018-05" db="EMBL/GenBank/DDBJ databases">
        <title>Effector identification in a new, highly contiguous assembly of the strawberry crown rot pathogen Phytophthora cactorum.</title>
        <authorList>
            <person name="Armitage A.D."/>
            <person name="Nellist C.F."/>
            <person name="Bates H."/>
            <person name="Vickerstaff R.J."/>
            <person name="Harrison R.J."/>
        </authorList>
    </citation>
    <scope>NUCLEOTIDE SEQUENCE</scope>
    <source>
        <strain evidence="1">4040</strain>
        <strain evidence="2">P421</strain>
    </source>
</reference>
<name>A0A8T1IFE3_9STRA</name>
<comment type="caution">
    <text evidence="2">The sequence shown here is derived from an EMBL/GenBank/DDBJ whole genome shotgun (WGS) entry which is preliminary data.</text>
</comment>